<dbReference type="Pfam" id="PF04982">
    <property type="entry name" value="TM_HPP"/>
    <property type="match status" value="1"/>
</dbReference>
<feature type="transmembrane region" description="Helical" evidence="1">
    <location>
        <begin position="85"/>
        <end position="102"/>
    </location>
</feature>
<keyword evidence="1" id="KW-1133">Transmembrane helix</keyword>
<dbReference type="PANTHER" id="PTHR33741:SF5">
    <property type="entry name" value="TRANSMEMBRANE PROTEIN DDB_G0269096-RELATED"/>
    <property type="match status" value="1"/>
</dbReference>
<organism evidence="3 4">
    <name type="scientific">Aeromonas molluscorum 848</name>
    <dbReference type="NCBI Taxonomy" id="1268236"/>
    <lineage>
        <taxon>Bacteria</taxon>
        <taxon>Pseudomonadati</taxon>
        <taxon>Pseudomonadota</taxon>
        <taxon>Gammaproteobacteria</taxon>
        <taxon>Aeromonadales</taxon>
        <taxon>Aeromonadaceae</taxon>
        <taxon>Aeromonas</taxon>
    </lineage>
</organism>
<feature type="transmembrane region" description="Helical" evidence="1">
    <location>
        <begin position="122"/>
        <end position="141"/>
    </location>
</feature>
<dbReference type="InterPro" id="IPR007065">
    <property type="entry name" value="HPP"/>
</dbReference>
<dbReference type="PANTHER" id="PTHR33741">
    <property type="entry name" value="TRANSMEMBRANE PROTEIN DDB_G0269096-RELATED"/>
    <property type="match status" value="1"/>
</dbReference>
<dbReference type="EMBL" id="AQGQ01000123">
    <property type="protein sequence ID" value="EOD54245.1"/>
    <property type="molecule type" value="Genomic_DNA"/>
</dbReference>
<keyword evidence="1" id="KW-0472">Membrane</keyword>
<dbReference type="PATRIC" id="fig|1268236.3.peg.3015"/>
<dbReference type="AlphaFoldDB" id="R1GRB9"/>
<gene>
    <name evidence="3" type="ORF">G113_15373</name>
</gene>
<accession>R1GRB9</accession>
<evidence type="ECO:0000313" key="4">
    <source>
        <dbReference type="Proteomes" id="UP000013526"/>
    </source>
</evidence>
<comment type="caution">
    <text evidence="3">The sequence shown here is derived from an EMBL/GenBank/DDBJ whole genome shotgun (WGS) entry which is preliminary data.</text>
</comment>
<dbReference type="OrthoDB" id="9811720at2"/>
<reference evidence="3 4" key="1">
    <citation type="journal article" date="2013" name="Genome Announc.">
        <title>Draft Genome Sequence of Aeromonas molluscorum Strain 848TT, Isolated from Bivalve Molluscs.</title>
        <authorList>
            <person name="Spataro N."/>
            <person name="Farfan M."/>
            <person name="Albarral V."/>
            <person name="Sanglas A."/>
            <person name="Loren J.G."/>
            <person name="Fuste M.C."/>
            <person name="Bosch E."/>
        </authorList>
    </citation>
    <scope>NUCLEOTIDE SEQUENCE [LARGE SCALE GENOMIC DNA]</scope>
    <source>
        <strain evidence="3 4">848</strain>
    </source>
</reference>
<proteinExistence type="predicted"/>
<dbReference type="InterPro" id="IPR058581">
    <property type="entry name" value="TM_HPP"/>
</dbReference>
<feature type="domain" description="HPP transmembrane region" evidence="2">
    <location>
        <begin position="3"/>
        <end position="146"/>
    </location>
</feature>
<protein>
    <submittedName>
        <fullName evidence="3">HPP family protein</fullName>
    </submittedName>
</protein>
<evidence type="ECO:0000259" key="2">
    <source>
        <dbReference type="Pfam" id="PF04982"/>
    </source>
</evidence>
<dbReference type="Proteomes" id="UP000013526">
    <property type="component" value="Unassembled WGS sequence"/>
</dbReference>
<keyword evidence="4" id="KW-1185">Reference proteome</keyword>
<feature type="transmembrane region" description="Helical" evidence="1">
    <location>
        <begin position="6"/>
        <end position="25"/>
    </location>
</feature>
<sequence length="153" mass="16295">MEKRRWQAALLAGLGASLAIALLGWLDLDWQLTLLMAPFGASCVLLFSLPESPLARPQNVLGGHLLAAGVGLLVQLLPLPLELKLALGVGLAIALMQGLGLIHPPAGATPLLVLLTAQSWPFLWQTVLPGALLLILIAAGYRRLGHWQRRALT</sequence>
<evidence type="ECO:0000256" key="1">
    <source>
        <dbReference type="SAM" id="Phobius"/>
    </source>
</evidence>
<evidence type="ECO:0000313" key="3">
    <source>
        <dbReference type="EMBL" id="EOD54245.1"/>
    </source>
</evidence>
<keyword evidence="1" id="KW-0812">Transmembrane</keyword>
<name>R1GRB9_9GAMM</name>
<feature type="transmembrane region" description="Helical" evidence="1">
    <location>
        <begin position="61"/>
        <end position="78"/>
    </location>
</feature>